<evidence type="ECO:0000259" key="1">
    <source>
        <dbReference type="PROSITE" id="PS50853"/>
    </source>
</evidence>
<dbReference type="Gene3D" id="2.60.40.10">
    <property type="entry name" value="Immunoglobulins"/>
    <property type="match status" value="1"/>
</dbReference>
<dbReference type="SUPFAM" id="SSF49265">
    <property type="entry name" value="Fibronectin type III"/>
    <property type="match status" value="1"/>
</dbReference>
<dbReference type="InterPro" id="IPR036116">
    <property type="entry name" value="FN3_sf"/>
</dbReference>
<dbReference type="EMBL" id="VBOT01000103">
    <property type="protein sequence ID" value="TMQ50264.1"/>
    <property type="molecule type" value="Genomic_DNA"/>
</dbReference>
<dbReference type="AlphaFoldDB" id="A0A538SFV7"/>
<dbReference type="PROSITE" id="PS51257">
    <property type="entry name" value="PROKAR_LIPOPROTEIN"/>
    <property type="match status" value="1"/>
</dbReference>
<feature type="domain" description="Fibronectin type-III" evidence="1">
    <location>
        <begin position="27"/>
        <end position="126"/>
    </location>
</feature>
<evidence type="ECO:0000313" key="3">
    <source>
        <dbReference type="Proteomes" id="UP000320184"/>
    </source>
</evidence>
<evidence type="ECO:0000313" key="2">
    <source>
        <dbReference type="EMBL" id="TMQ50264.1"/>
    </source>
</evidence>
<gene>
    <name evidence="2" type="ORF">E6K73_08275</name>
</gene>
<organism evidence="2 3">
    <name type="scientific">Eiseniibacteriota bacterium</name>
    <dbReference type="NCBI Taxonomy" id="2212470"/>
    <lineage>
        <taxon>Bacteria</taxon>
        <taxon>Candidatus Eiseniibacteriota</taxon>
    </lineage>
</organism>
<protein>
    <recommendedName>
        <fullName evidence="1">Fibronectin type-III domain-containing protein</fullName>
    </recommendedName>
</protein>
<proteinExistence type="predicted"/>
<dbReference type="InterPro" id="IPR003961">
    <property type="entry name" value="FN3_dom"/>
</dbReference>
<dbReference type="PROSITE" id="PS50853">
    <property type="entry name" value="FN3"/>
    <property type="match status" value="1"/>
</dbReference>
<sequence length="275" mass="29681">MLKVTLLTLALLLAGCHDTTAPRDTTPPAAPRGLYSITGDHEVTLRWLPNTESDVAGYRVFQAACASGPDCPFRPVGSTTGAEFQVESLSNGVTRFFAVAAYDRAGNESALSGDFPPEDVFDTPRPAGFDRVLDNYLDSPSTSGYDFSAYAAVPYDDNGADIFFGARDSLYVMFAAFQDVKIQDAGYATSLDAVDFAPSDGWAPSGTAEMIVGHCYVVETGAGTAETHYAKFRVTSVGPSRVKFDWAYQIDRDNGELAARPVREAARVRRSILWP</sequence>
<comment type="caution">
    <text evidence="2">The sequence shown here is derived from an EMBL/GenBank/DDBJ whole genome shotgun (WGS) entry which is preliminary data.</text>
</comment>
<accession>A0A538SFV7</accession>
<reference evidence="2 3" key="1">
    <citation type="journal article" date="2019" name="Nat. Microbiol.">
        <title>Mediterranean grassland soil C-N compound turnover is dependent on rainfall and depth, and is mediated by genomically divergent microorganisms.</title>
        <authorList>
            <person name="Diamond S."/>
            <person name="Andeer P.F."/>
            <person name="Li Z."/>
            <person name="Crits-Christoph A."/>
            <person name="Burstein D."/>
            <person name="Anantharaman K."/>
            <person name="Lane K.R."/>
            <person name="Thomas B.C."/>
            <person name="Pan C."/>
            <person name="Northen T.R."/>
            <person name="Banfield J.F."/>
        </authorList>
    </citation>
    <scope>NUCLEOTIDE SEQUENCE [LARGE SCALE GENOMIC DNA]</scope>
    <source>
        <strain evidence="2">WS_3</strain>
    </source>
</reference>
<name>A0A538SFV7_UNCEI</name>
<dbReference type="Proteomes" id="UP000320184">
    <property type="component" value="Unassembled WGS sequence"/>
</dbReference>
<dbReference type="InterPro" id="IPR013783">
    <property type="entry name" value="Ig-like_fold"/>
</dbReference>